<dbReference type="Pfam" id="PF00210">
    <property type="entry name" value="Ferritin"/>
    <property type="match status" value="1"/>
</dbReference>
<dbReference type="GO" id="GO:0004322">
    <property type="term" value="F:ferroxidase activity"/>
    <property type="evidence" value="ECO:0007669"/>
    <property type="project" value="UniProtKB-EC"/>
</dbReference>
<evidence type="ECO:0000256" key="8">
    <source>
        <dbReference type="PIRSR" id="PIRSR601519-1"/>
    </source>
</evidence>
<feature type="binding site" evidence="8">
    <location>
        <position position="12"/>
    </location>
    <ligand>
        <name>Fe cation</name>
        <dbReference type="ChEBI" id="CHEBI:24875"/>
        <label>1</label>
    </ligand>
</feature>
<dbReference type="EC" id="1.16.3.1" evidence="9"/>
<comment type="function">
    <text evidence="9">Stores iron in a soluble, non-toxic, readily available form. Important for iron homeostasis. Iron is taken up in the ferrous form and deposited as ferric hydroxides after oxidation.</text>
</comment>
<evidence type="ECO:0000259" key="10">
    <source>
        <dbReference type="PROSITE" id="PS50905"/>
    </source>
</evidence>
<dbReference type="InterPro" id="IPR008331">
    <property type="entry name" value="Ferritin_DPS_dom"/>
</dbReference>
<dbReference type="GO" id="GO:0005737">
    <property type="term" value="C:cytoplasm"/>
    <property type="evidence" value="ECO:0007669"/>
    <property type="project" value="TreeGrafter"/>
</dbReference>
<feature type="binding site" evidence="8">
    <location>
        <position position="15"/>
    </location>
    <ligand>
        <name>Fe cation</name>
        <dbReference type="ChEBI" id="CHEBI:24875"/>
        <label>1</label>
    </ligand>
</feature>
<evidence type="ECO:0000313" key="11">
    <source>
        <dbReference type="EMBL" id="CAD8300135.1"/>
    </source>
</evidence>
<name>A0A7R9VMH7_9CHLO</name>
<dbReference type="AlphaFoldDB" id="A0A7R9VMH7"/>
<dbReference type="InterPro" id="IPR001519">
    <property type="entry name" value="Ferritin"/>
</dbReference>
<dbReference type="SUPFAM" id="SSF47240">
    <property type="entry name" value="Ferritin-like"/>
    <property type="match status" value="1"/>
</dbReference>
<dbReference type="Gene3D" id="1.20.1260.10">
    <property type="match status" value="1"/>
</dbReference>
<dbReference type="GO" id="GO:0008198">
    <property type="term" value="F:ferrous iron binding"/>
    <property type="evidence" value="ECO:0007669"/>
    <property type="project" value="TreeGrafter"/>
</dbReference>
<feature type="binding site" evidence="8">
    <location>
        <position position="61"/>
    </location>
    <ligand>
        <name>Fe cation</name>
        <dbReference type="ChEBI" id="CHEBI:24875"/>
        <label>1</label>
    </ligand>
</feature>
<evidence type="ECO:0000256" key="6">
    <source>
        <dbReference type="ARBA" id="ARBA00026060"/>
    </source>
</evidence>
<comment type="function">
    <text evidence="5">Stores iron in a soluble, non-toxic, readily available form. Important for iron homeostasis. Has ferroxidase activity. Iron is taken up in the ferrous form and deposited as ferric hydroxides after oxidation.</text>
</comment>
<dbReference type="EMBL" id="HBEC01033197">
    <property type="protein sequence ID" value="CAD8300135.1"/>
    <property type="molecule type" value="Transcribed_RNA"/>
</dbReference>
<proteinExistence type="inferred from homology"/>
<evidence type="ECO:0000256" key="7">
    <source>
        <dbReference type="ARBA" id="ARBA00047990"/>
    </source>
</evidence>
<evidence type="ECO:0000256" key="9">
    <source>
        <dbReference type="RuleBase" id="RU361145"/>
    </source>
</evidence>
<dbReference type="CDD" id="cd01056">
    <property type="entry name" value="Euk_Ferritin"/>
    <property type="match status" value="1"/>
</dbReference>
<sequence length="126" mass="14284">MAKYFKEGSLEERGHAEMLMEYQNRRGGRVALKNILMPEMEFNNAEKGEALYAMELALSLEKLNFSKLRELHAVGSKHEDASMTDFIEGGLLDEQIASVKRVSEYVSQLRRVGKGLGVYHFDKSLA</sequence>
<keyword evidence="3 8" id="KW-0479">Metal-binding</keyword>
<dbReference type="GO" id="GO:0006826">
    <property type="term" value="P:iron ion transport"/>
    <property type="evidence" value="ECO:0007669"/>
    <property type="project" value="InterPro"/>
</dbReference>
<reference evidence="11" key="1">
    <citation type="submission" date="2021-01" db="EMBL/GenBank/DDBJ databases">
        <authorList>
            <person name="Corre E."/>
            <person name="Pelletier E."/>
            <person name="Niang G."/>
            <person name="Scheremetjew M."/>
            <person name="Finn R."/>
            <person name="Kale V."/>
            <person name="Holt S."/>
            <person name="Cochrane G."/>
            <person name="Meng A."/>
            <person name="Brown T."/>
            <person name="Cohen L."/>
        </authorList>
    </citation>
    <scope>NUCLEOTIDE SEQUENCE</scope>
    <source>
        <strain evidence="11">CCMP219</strain>
    </source>
</reference>
<keyword evidence="4 8" id="KW-0408">Iron</keyword>
<evidence type="ECO:0000256" key="4">
    <source>
        <dbReference type="ARBA" id="ARBA00023004"/>
    </source>
</evidence>
<comment type="similarity">
    <text evidence="1 9">Belongs to the ferritin family.</text>
</comment>
<accession>A0A7R9VMH7</accession>
<organism evidence="11">
    <name type="scientific">Chlamydomonas euryale</name>
    <dbReference type="NCBI Taxonomy" id="1486919"/>
    <lineage>
        <taxon>Eukaryota</taxon>
        <taxon>Viridiplantae</taxon>
        <taxon>Chlorophyta</taxon>
        <taxon>core chlorophytes</taxon>
        <taxon>Chlorophyceae</taxon>
        <taxon>CS clade</taxon>
        <taxon>Chlamydomonadales</taxon>
        <taxon>Chlamydomonadaceae</taxon>
        <taxon>Chlamydomonas</taxon>
    </lineage>
</organism>
<dbReference type="InterPro" id="IPR012347">
    <property type="entry name" value="Ferritin-like"/>
</dbReference>
<dbReference type="GO" id="GO:0006879">
    <property type="term" value="P:intracellular iron ion homeostasis"/>
    <property type="evidence" value="ECO:0007669"/>
    <property type="project" value="UniProtKB-KW"/>
</dbReference>
<dbReference type="PANTHER" id="PTHR11431">
    <property type="entry name" value="FERRITIN"/>
    <property type="match status" value="1"/>
</dbReference>
<protein>
    <recommendedName>
        <fullName evidence="9">Ferritin</fullName>
        <ecNumber evidence="9">1.16.3.1</ecNumber>
    </recommendedName>
</protein>
<comment type="catalytic activity">
    <reaction evidence="7 9">
        <text>4 Fe(2+) + O2 + 4 H(+) = 4 Fe(3+) + 2 H2O</text>
        <dbReference type="Rhea" id="RHEA:11148"/>
        <dbReference type="ChEBI" id="CHEBI:15377"/>
        <dbReference type="ChEBI" id="CHEBI:15378"/>
        <dbReference type="ChEBI" id="CHEBI:15379"/>
        <dbReference type="ChEBI" id="CHEBI:29033"/>
        <dbReference type="ChEBI" id="CHEBI:29034"/>
        <dbReference type="EC" id="1.16.3.1"/>
    </reaction>
</comment>
<evidence type="ECO:0000256" key="3">
    <source>
        <dbReference type="ARBA" id="ARBA00022723"/>
    </source>
</evidence>
<keyword evidence="2 9" id="KW-0409">Iron storage</keyword>
<feature type="domain" description="Ferritin-like diiron" evidence="10">
    <location>
        <begin position="1"/>
        <end position="113"/>
    </location>
</feature>
<dbReference type="PROSITE" id="PS50905">
    <property type="entry name" value="FERRITIN_LIKE"/>
    <property type="match status" value="1"/>
</dbReference>
<evidence type="ECO:0000256" key="5">
    <source>
        <dbReference type="ARBA" id="ARBA00025111"/>
    </source>
</evidence>
<gene>
    <name evidence="11" type="ORF">CEUR00632_LOCUS15427</name>
</gene>
<keyword evidence="9" id="KW-0560">Oxidoreductase</keyword>
<dbReference type="InterPro" id="IPR009040">
    <property type="entry name" value="Ferritin-like_diiron"/>
</dbReference>
<evidence type="ECO:0000256" key="1">
    <source>
        <dbReference type="ARBA" id="ARBA00007513"/>
    </source>
</evidence>
<evidence type="ECO:0000256" key="2">
    <source>
        <dbReference type="ARBA" id="ARBA00022434"/>
    </source>
</evidence>
<dbReference type="GO" id="GO:0008199">
    <property type="term" value="F:ferric iron binding"/>
    <property type="evidence" value="ECO:0007669"/>
    <property type="project" value="InterPro"/>
</dbReference>
<feature type="binding site" evidence="8">
    <location>
        <position position="95"/>
    </location>
    <ligand>
        <name>Fe cation</name>
        <dbReference type="ChEBI" id="CHEBI:24875"/>
        <label>1</label>
    </ligand>
</feature>
<dbReference type="PANTHER" id="PTHR11431:SF75">
    <property type="entry name" value="FERRITIN"/>
    <property type="match status" value="1"/>
</dbReference>
<dbReference type="InterPro" id="IPR009078">
    <property type="entry name" value="Ferritin-like_SF"/>
</dbReference>
<comment type="subunit">
    <text evidence="6">Oligomer of 24 subunits. There are two types of subunits: L (light) chain and H (heavy) chain. The major chain can be light or heavy, depending on the species and tissue type. The functional molecule forms a roughly spherical shell with a diameter of 12 nm and contains a central cavity into which the insoluble mineral iron core is deposited.</text>
</comment>